<reference evidence="3 4" key="1">
    <citation type="submission" date="2018-06" db="EMBL/GenBank/DDBJ databases">
        <authorList>
            <consortium name="Pathogen Informatics"/>
            <person name="Doyle S."/>
        </authorList>
    </citation>
    <scope>NUCLEOTIDE SEQUENCE [LARGE SCALE GENOMIC DNA]</scope>
    <source>
        <strain evidence="3 4">NCTC12112</strain>
    </source>
</reference>
<dbReference type="SUPFAM" id="SSF109604">
    <property type="entry name" value="HD-domain/PDEase-like"/>
    <property type="match status" value="1"/>
</dbReference>
<protein>
    <recommendedName>
        <fullName evidence="5">Phosphohydrolase</fullName>
    </recommendedName>
</protein>
<evidence type="ECO:0008006" key="5">
    <source>
        <dbReference type="Google" id="ProtNLM"/>
    </source>
</evidence>
<dbReference type="InterPro" id="IPR013830">
    <property type="entry name" value="SGNH_hydro"/>
</dbReference>
<dbReference type="InterPro" id="IPR013976">
    <property type="entry name" value="HDOD"/>
</dbReference>
<dbReference type="KEGG" id="ful:C4N20_14065"/>
<dbReference type="InterPro" id="IPR036514">
    <property type="entry name" value="SGNH_hydro_sf"/>
</dbReference>
<dbReference type="EMBL" id="LS483487">
    <property type="protein sequence ID" value="SQJ02439.1"/>
    <property type="molecule type" value="Genomic_DNA"/>
</dbReference>
<evidence type="ECO:0000259" key="1">
    <source>
        <dbReference type="Pfam" id="PF08668"/>
    </source>
</evidence>
<accession>A0AAX2JA64</accession>
<evidence type="ECO:0000313" key="4">
    <source>
        <dbReference type="Proteomes" id="UP000249008"/>
    </source>
</evidence>
<dbReference type="Pfam" id="PF13472">
    <property type="entry name" value="Lipase_GDSL_2"/>
    <property type="match status" value="1"/>
</dbReference>
<dbReference type="Gene3D" id="1.10.3210.10">
    <property type="entry name" value="Hypothetical protein af1432"/>
    <property type="match status" value="1"/>
</dbReference>
<dbReference type="SUPFAM" id="SSF52266">
    <property type="entry name" value="SGNH hydrolase"/>
    <property type="match status" value="1"/>
</dbReference>
<dbReference type="Pfam" id="PF08668">
    <property type="entry name" value="HDOD"/>
    <property type="match status" value="1"/>
</dbReference>
<dbReference type="RefSeq" id="WP_106878598.1">
    <property type="nucleotide sequence ID" value="NZ_CP028105.1"/>
</dbReference>
<proteinExistence type="predicted"/>
<name>A0AAX2JA64_9FUSO</name>
<organism evidence="3 4">
    <name type="scientific">Fusobacterium ulcerans</name>
    <dbReference type="NCBI Taxonomy" id="861"/>
    <lineage>
        <taxon>Bacteria</taxon>
        <taxon>Fusobacteriati</taxon>
        <taxon>Fusobacteriota</taxon>
        <taxon>Fusobacteriia</taxon>
        <taxon>Fusobacteriales</taxon>
        <taxon>Fusobacteriaceae</taxon>
        <taxon>Fusobacterium</taxon>
    </lineage>
</organism>
<dbReference type="AlphaFoldDB" id="A0AAX2JA64"/>
<sequence length="360" mass="41977">MALEKIVMLGDSIIDWNYNSKYINYGHAGFKTRDVLWLLEEKPEIEGDIGILLVGVNDILCSFKEEYTLNYYSKTVDILRKRFKKLVLLSMLPSDTPRINIKSKMLNEKLKELYPENFFDIYNLLLNDKELLADKYTVDGIHLNNDGYDVFNKALIEIVDKIKKDERGYPDRETAERELEEAGKLNPGQWITHSKYAALACERIAEHCPHMDSEKAYVIGLLHDIGRRVGIVQERHMLEGYNYCMSKGWKNAAQICITHSFMLKDITTSIGKWDISKEDYEFMKKFIEDVVYDDYDKLAQMCDSLALPDGFCFLEKRFVDVAMRYGVNEYTTKRWGAIYDIKKYFEKIAGKSIEEILEIS</sequence>
<dbReference type="GeneID" id="78455948"/>
<feature type="domain" description="SGNH hydrolase-type esterase" evidence="2">
    <location>
        <begin position="18"/>
        <end position="149"/>
    </location>
</feature>
<dbReference type="Proteomes" id="UP000249008">
    <property type="component" value="Chromosome 1"/>
</dbReference>
<gene>
    <name evidence="3" type="ORF">NCTC12112_01384</name>
</gene>
<dbReference type="Gene3D" id="3.40.50.1110">
    <property type="entry name" value="SGNH hydrolase"/>
    <property type="match status" value="1"/>
</dbReference>
<evidence type="ECO:0000259" key="2">
    <source>
        <dbReference type="Pfam" id="PF13472"/>
    </source>
</evidence>
<feature type="domain" description="HDOD" evidence="1">
    <location>
        <begin position="191"/>
        <end position="231"/>
    </location>
</feature>
<evidence type="ECO:0000313" key="3">
    <source>
        <dbReference type="EMBL" id="SQJ02439.1"/>
    </source>
</evidence>